<dbReference type="EMBL" id="JARK01001506">
    <property type="protein sequence ID" value="EYB94527.1"/>
    <property type="molecule type" value="Genomic_DNA"/>
</dbReference>
<accession>A0A016SVW9</accession>
<name>A0A016SVW9_9BILA</name>
<reference evidence="2" key="1">
    <citation type="journal article" date="2015" name="Nat. Genet.">
        <title>The genome and transcriptome of the zoonotic hookworm Ancylostoma ceylanicum identify infection-specific gene families.</title>
        <authorList>
            <person name="Schwarz E.M."/>
            <person name="Hu Y."/>
            <person name="Antoshechkin I."/>
            <person name="Miller M.M."/>
            <person name="Sternberg P.W."/>
            <person name="Aroian R.V."/>
        </authorList>
    </citation>
    <scope>NUCLEOTIDE SEQUENCE</scope>
    <source>
        <strain evidence="2">HY135</strain>
    </source>
</reference>
<evidence type="ECO:0000313" key="2">
    <source>
        <dbReference type="Proteomes" id="UP000024635"/>
    </source>
</evidence>
<gene>
    <name evidence="1" type="primary">Acey_s0170.g247</name>
    <name evidence="1" type="ORF">Y032_0170g247</name>
</gene>
<evidence type="ECO:0000313" key="1">
    <source>
        <dbReference type="EMBL" id="EYB94527.1"/>
    </source>
</evidence>
<dbReference type="Proteomes" id="UP000024635">
    <property type="component" value="Unassembled WGS sequence"/>
</dbReference>
<comment type="caution">
    <text evidence="1">The sequence shown here is derived from an EMBL/GenBank/DDBJ whole genome shotgun (WGS) entry which is preliminary data.</text>
</comment>
<proteinExistence type="predicted"/>
<organism evidence="1 2">
    <name type="scientific">Ancylostoma ceylanicum</name>
    <dbReference type="NCBI Taxonomy" id="53326"/>
    <lineage>
        <taxon>Eukaryota</taxon>
        <taxon>Metazoa</taxon>
        <taxon>Ecdysozoa</taxon>
        <taxon>Nematoda</taxon>
        <taxon>Chromadorea</taxon>
        <taxon>Rhabditida</taxon>
        <taxon>Rhabditina</taxon>
        <taxon>Rhabditomorpha</taxon>
        <taxon>Strongyloidea</taxon>
        <taxon>Ancylostomatidae</taxon>
        <taxon>Ancylostomatinae</taxon>
        <taxon>Ancylostoma</taxon>
    </lineage>
</organism>
<sequence>MHMSVFSSTFFWKIFSMAKPATGNVYSRHEDHTMEVVRSHYQGGNGLQLVADGAYDSTGYQTLIGKVVLSDTLTKLILRTEVLHRSGTGENDLLQKSSVSPTKAML</sequence>
<dbReference type="AlphaFoldDB" id="A0A016SVW9"/>
<dbReference type="OrthoDB" id="5873540at2759"/>
<keyword evidence="2" id="KW-1185">Reference proteome</keyword>
<protein>
    <submittedName>
        <fullName evidence="1">Uncharacterized protein</fullName>
    </submittedName>
</protein>